<proteinExistence type="predicted"/>
<dbReference type="RefSeq" id="WP_166792927.1">
    <property type="nucleotide sequence ID" value="NZ_CAADJA010000002.1"/>
</dbReference>
<evidence type="ECO:0000313" key="2">
    <source>
        <dbReference type="Proteomes" id="UP000373449"/>
    </source>
</evidence>
<evidence type="ECO:0000313" key="1">
    <source>
        <dbReference type="EMBL" id="VFS45295.1"/>
    </source>
</evidence>
<accession>A0A484ZBH4</accession>
<name>A0A484ZBH4_9GAMM</name>
<organism evidence="1 2">
    <name type="scientific">Budvicia aquatica</name>
    <dbReference type="NCBI Taxonomy" id="82979"/>
    <lineage>
        <taxon>Bacteria</taxon>
        <taxon>Pseudomonadati</taxon>
        <taxon>Pseudomonadota</taxon>
        <taxon>Gammaproteobacteria</taxon>
        <taxon>Enterobacterales</taxon>
        <taxon>Budviciaceae</taxon>
        <taxon>Budvicia</taxon>
    </lineage>
</organism>
<reference evidence="1 2" key="1">
    <citation type="submission" date="2019-03" db="EMBL/GenBank/DDBJ databases">
        <authorList>
            <consortium name="Pathogen Informatics"/>
        </authorList>
    </citation>
    <scope>NUCLEOTIDE SEQUENCE [LARGE SCALE GENOMIC DNA]</scope>
    <source>
        <strain evidence="1 2">NCTC12282</strain>
    </source>
</reference>
<dbReference type="AlphaFoldDB" id="A0A484ZBH4"/>
<protein>
    <submittedName>
        <fullName evidence="1">Uncharacterized protein</fullName>
    </submittedName>
</protein>
<gene>
    <name evidence="1" type="ORF">NCTC12282_00167</name>
</gene>
<sequence>MSDNGLTFANASIDMPVNSMFLERIYTDGFTENQVLMAIASPGLKVMTVPA</sequence>
<dbReference type="Proteomes" id="UP000373449">
    <property type="component" value="Unassembled WGS sequence"/>
</dbReference>
<dbReference type="EMBL" id="CAADJA010000002">
    <property type="protein sequence ID" value="VFS45295.1"/>
    <property type="molecule type" value="Genomic_DNA"/>
</dbReference>